<dbReference type="Gene3D" id="3.30.460.10">
    <property type="entry name" value="Beta Polymerase, domain 2"/>
    <property type="match status" value="1"/>
</dbReference>
<evidence type="ECO:0000259" key="8">
    <source>
        <dbReference type="Pfam" id="PF03828"/>
    </source>
</evidence>
<evidence type="ECO:0000256" key="5">
    <source>
        <dbReference type="ARBA" id="ARBA00022723"/>
    </source>
</evidence>
<keyword evidence="4 10" id="KW-0808">Transferase</keyword>
<dbReference type="GO" id="GO:0071035">
    <property type="term" value="P:nuclear polyadenylation-dependent rRNA catabolic process"/>
    <property type="evidence" value="ECO:0007669"/>
    <property type="project" value="UniProtKB-ARBA"/>
</dbReference>
<evidence type="ECO:0000256" key="4">
    <source>
        <dbReference type="ARBA" id="ARBA00022679"/>
    </source>
</evidence>
<dbReference type="Pfam" id="PF03828">
    <property type="entry name" value="PAP_assoc"/>
    <property type="match status" value="1"/>
</dbReference>
<dbReference type="GO" id="GO:0003729">
    <property type="term" value="F:mRNA binding"/>
    <property type="evidence" value="ECO:0007669"/>
    <property type="project" value="TreeGrafter"/>
</dbReference>
<keyword evidence="5" id="KW-0479">Metal-binding</keyword>
<dbReference type="FunFam" id="1.10.1410.10:FF:000003">
    <property type="entry name" value="non-canonical poly(A) RNA polymerase PAPD7"/>
    <property type="match status" value="1"/>
</dbReference>
<dbReference type="FunFam" id="3.30.460.10:FF:000006">
    <property type="entry name" value="non-canonical poly(A) RNA polymerase PAPD5"/>
    <property type="match status" value="1"/>
</dbReference>
<evidence type="ECO:0000313" key="10">
    <source>
        <dbReference type="EMBL" id="AYO43131.1"/>
    </source>
</evidence>
<dbReference type="VEuPathDB" id="FungiDB:DNF11_2181"/>
<dbReference type="GO" id="GO:0010629">
    <property type="term" value="P:negative regulation of gene expression"/>
    <property type="evidence" value="ECO:0007669"/>
    <property type="project" value="UniProtKB-ARBA"/>
</dbReference>
<dbReference type="GO" id="GO:0031499">
    <property type="term" value="C:TRAMP complex"/>
    <property type="evidence" value="ECO:0007669"/>
    <property type="project" value="TreeGrafter"/>
</dbReference>
<dbReference type="Pfam" id="PF22600">
    <property type="entry name" value="MTPAP-like_central"/>
    <property type="match status" value="1"/>
</dbReference>
<evidence type="ECO:0000259" key="9">
    <source>
        <dbReference type="Pfam" id="PF22600"/>
    </source>
</evidence>
<evidence type="ECO:0000256" key="3">
    <source>
        <dbReference type="ARBA" id="ARBA00012388"/>
    </source>
</evidence>
<dbReference type="GO" id="GO:1990817">
    <property type="term" value="F:poly(A) RNA polymerase activity"/>
    <property type="evidence" value="ECO:0007669"/>
    <property type="project" value="UniProtKB-EC"/>
</dbReference>
<dbReference type="InterPro" id="IPR002058">
    <property type="entry name" value="PAP_assoc"/>
</dbReference>
<dbReference type="PANTHER" id="PTHR23092:SF15">
    <property type="entry name" value="INACTIVE NON-CANONICAL POLY(A) RNA POLYMERASE PROTEIN TRF4-2-RELATED"/>
    <property type="match status" value="1"/>
</dbReference>
<dbReference type="AlphaFoldDB" id="A0A3G2S4V8"/>
<dbReference type="Gene3D" id="1.10.1410.10">
    <property type="match status" value="1"/>
</dbReference>
<evidence type="ECO:0000256" key="2">
    <source>
        <dbReference type="ARBA" id="ARBA00008593"/>
    </source>
</evidence>
<evidence type="ECO:0000313" key="11">
    <source>
        <dbReference type="Proteomes" id="UP000269793"/>
    </source>
</evidence>
<dbReference type="EC" id="2.7.7.19" evidence="3"/>
<accession>A0A3G2S4V8</accession>
<keyword evidence="11" id="KW-1185">Reference proteome</keyword>
<feature type="region of interest" description="Disordered" evidence="7">
    <location>
        <begin position="471"/>
        <end position="578"/>
    </location>
</feature>
<dbReference type="SUPFAM" id="SSF81631">
    <property type="entry name" value="PAP/OAS1 substrate-binding domain"/>
    <property type="match status" value="1"/>
</dbReference>
<keyword evidence="10" id="KW-0548">Nucleotidyltransferase</keyword>
<protein>
    <recommendedName>
        <fullName evidence="3">polynucleotide adenylyltransferase</fullName>
        <ecNumber evidence="3">2.7.7.19</ecNumber>
    </recommendedName>
</protein>
<evidence type="ECO:0000256" key="6">
    <source>
        <dbReference type="ARBA" id="ARBA00022842"/>
    </source>
</evidence>
<gene>
    <name evidence="10" type="primary">cid14</name>
    <name evidence="10" type="ORF">DNF11_2181</name>
</gene>
<feature type="region of interest" description="Disordered" evidence="7">
    <location>
        <begin position="1"/>
        <end position="47"/>
    </location>
</feature>
<feature type="compositionally biased region" description="Polar residues" evidence="7">
    <location>
        <begin position="502"/>
        <end position="512"/>
    </location>
</feature>
<dbReference type="OrthoDB" id="273917at2759"/>
<proteinExistence type="inferred from homology"/>
<organism evidence="10 11">
    <name type="scientific">Malassezia restricta (strain ATCC 96810 / NBRC 103918 / CBS 7877)</name>
    <name type="common">Seborrheic dermatitis infection agent</name>
    <dbReference type="NCBI Taxonomy" id="425264"/>
    <lineage>
        <taxon>Eukaryota</taxon>
        <taxon>Fungi</taxon>
        <taxon>Dikarya</taxon>
        <taxon>Basidiomycota</taxon>
        <taxon>Ustilaginomycotina</taxon>
        <taxon>Malasseziomycetes</taxon>
        <taxon>Malasseziales</taxon>
        <taxon>Malasseziaceae</taxon>
        <taxon>Malassezia</taxon>
    </lineage>
</organism>
<dbReference type="STRING" id="425264.A0A3G2S4V8"/>
<dbReference type="Proteomes" id="UP000269793">
    <property type="component" value="Chromosome III"/>
</dbReference>
<evidence type="ECO:0000256" key="7">
    <source>
        <dbReference type="SAM" id="MobiDB-lite"/>
    </source>
</evidence>
<dbReference type="EMBL" id="CP033150">
    <property type="protein sequence ID" value="AYO43131.1"/>
    <property type="molecule type" value="Genomic_DNA"/>
</dbReference>
<dbReference type="InterPro" id="IPR045862">
    <property type="entry name" value="Trf4-like"/>
</dbReference>
<dbReference type="GO" id="GO:0031123">
    <property type="term" value="P:RNA 3'-end processing"/>
    <property type="evidence" value="ECO:0007669"/>
    <property type="project" value="UniProtKB-ARBA"/>
</dbReference>
<dbReference type="SUPFAM" id="SSF81301">
    <property type="entry name" value="Nucleotidyltransferase"/>
    <property type="match status" value="1"/>
</dbReference>
<keyword evidence="6" id="KW-0460">Magnesium</keyword>
<dbReference type="GO" id="GO:0043634">
    <property type="term" value="P:polyadenylation-dependent ncRNA catabolic process"/>
    <property type="evidence" value="ECO:0007669"/>
    <property type="project" value="TreeGrafter"/>
</dbReference>
<dbReference type="GO" id="GO:0005730">
    <property type="term" value="C:nucleolus"/>
    <property type="evidence" value="ECO:0007669"/>
    <property type="project" value="TreeGrafter"/>
</dbReference>
<dbReference type="CDD" id="cd05402">
    <property type="entry name" value="NT_PAP_TUTase"/>
    <property type="match status" value="1"/>
</dbReference>
<comment type="similarity">
    <text evidence="2">Belongs to the DNA polymerase type-B-like family.</text>
</comment>
<feature type="compositionally biased region" description="Basic and acidic residues" evidence="7">
    <location>
        <begin position="471"/>
        <end position="492"/>
    </location>
</feature>
<feature type="domain" description="PAP-associated" evidence="8">
    <location>
        <begin position="271"/>
        <end position="327"/>
    </location>
</feature>
<name>A0A3G2S4V8_MALR7</name>
<reference evidence="10 11" key="1">
    <citation type="submission" date="2018-10" db="EMBL/GenBank/DDBJ databases">
        <title>Complete genome sequence of Malassezia restricta CBS 7877.</title>
        <authorList>
            <person name="Morand S.C."/>
            <person name="Bertignac M."/>
            <person name="Iltis A."/>
            <person name="Kolder I."/>
            <person name="Pirovano W."/>
            <person name="Jourdain R."/>
            <person name="Clavaud C."/>
        </authorList>
    </citation>
    <scope>NUCLEOTIDE SEQUENCE [LARGE SCALE GENOMIC DNA]</scope>
    <source>
        <strain evidence="10 11">CBS 7877</strain>
    </source>
</reference>
<dbReference type="PANTHER" id="PTHR23092">
    <property type="entry name" value="POLY(A) RNA POLYMERASE"/>
    <property type="match status" value="1"/>
</dbReference>
<dbReference type="InterPro" id="IPR054708">
    <property type="entry name" value="MTPAP-like_central"/>
</dbReference>
<comment type="cofactor">
    <cofactor evidence="1">
        <name>Mn(2+)</name>
        <dbReference type="ChEBI" id="CHEBI:29035"/>
    </cofactor>
</comment>
<sequence length="578" mass="65092">MPPRAPNETGPVTHEESNALGSDFISFDQSDESHVEESESEPEPVVVDDTVREHASARSTPWAQHVPWHKCRNVSEMLCEEVRTYTEWISPTKEEHATRTMVIALLQRALCSRWPDAEVYSFGSQDTELYLPQGDIDLVVLSKAMDSQSREGTLREIASCLRSHKLATNIQVIGRAKVPIIKFVCPYGHFHIDISINQANGLQTAHFINRWLQKQPALRPLIMVVKQFLQQRALSEVFTGGLGSYSVTLMVLSFLQVHPKLQRGEMPPEQNLGALLMEFFELYGKNFGYDECAITVRGRGGYVSKRQRGFFDPRKPFMLSIEDPHDPEGDVSKGSFAIISVRSALGGAFDILHAALCERSNDLHNFRRRQRLLYNRQMQSTHVHFDADASDNRLHLTSQIKEPESLLGSVLGVSREMIRRRNEIKQLYDSEVLQKLLDIPVDSTPSAPAVRVNAPTPHDTSDNSIMIHAQESIKRRVHPDEQDTPESKYDAKRPKKRAMQDPWSSRVQSVPSDTEEEELMANDAPYVAVSSDSDGPSPAPVASTPVKTQGLRIAGRAKQSKLSKKDRLQYWHNKASAT</sequence>
<dbReference type="GO" id="GO:0046872">
    <property type="term" value="F:metal ion binding"/>
    <property type="evidence" value="ECO:0007669"/>
    <property type="project" value="UniProtKB-KW"/>
</dbReference>
<dbReference type="InterPro" id="IPR043519">
    <property type="entry name" value="NT_sf"/>
</dbReference>
<feature type="domain" description="Poly(A) RNA polymerase mitochondrial-like central palm" evidence="9">
    <location>
        <begin position="80"/>
        <end position="212"/>
    </location>
</feature>
<evidence type="ECO:0000256" key="1">
    <source>
        <dbReference type="ARBA" id="ARBA00001936"/>
    </source>
</evidence>